<evidence type="ECO:0000256" key="2">
    <source>
        <dbReference type="ARBA" id="ARBA00022801"/>
    </source>
</evidence>
<dbReference type="Pfam" id="PF11996">
    <property type="entry name" value="DUF3491"/>
    <property type="match status" value="2"/>
</dbReference>
<proteinExistence type="predicted"/>
<dbReference type="InterPro" id="IPR006473">
    <property type="entry name" value="Peptidase_C58_Yopt"/>
</dbReference>
<feature type="non-terminal residue" evidence="5">
    <location>
        <position position="1"/>
    </location>
</feature>
<feature type="domain" description="GT44" evidence="4">
    <location>
        <begin position="948"/>
        <end position="1286"/>
    </location>
</feature>
<accession>A0A3I8FUP8</accession>
<dbReference type="CDD" id="cd20495">
    <property type="entry name" value="C58_PaToxP-like"/>
    <property type="match status" value="1"/>
</dbReference>
<reference evidence="5" key="1">
    <citation type="submission" date="2018-10" db="EMBL/GenBank/DDBJ databases">
        <authorList>
            <consortium name="PulseNet: The National Subtyping Network for Foodborne Disease Surveillance"/>
            <person name="Tarr C.L."/>
            <person name="Trees E."/>
            <person name="Katz L.S."/>
            <person name="Carleton-Romer H.A."/>
            <person name="Stroika S."/>
            <person name="Kucerova Z."/>
            <person name="Roache K.F."/>
            <person name="Sabol A.L."/>
            <person name="Besser J."/>
            <person name="Gerner-Smidt P."/>
        </authorList>
    </citation>
    <scope>NUCLEOTIDE SEQUENCE [LARGE SCALE GENOMIC DNA]</scope>
    <source>
        <strain evidence="5">PNUSAS057480</strain>
    </source>
</reference>
<dbReference type="Proteomes" id="UP000885379">
    <property type="component" value="Unassembled WGS sequence"/>
</dbReference>
<dbReference type="GO" id="GO:0016757">
    <property type="term" value="F:glycosyltransferase activity"/>
    <property type="evidence" value="ECO:0007669"/>
    <property type="project" value="InterPro"/>
</dbReference>
<gene>
    <name evidence="5" type="ORF">ED033_23055</name>
</gene>
<dbReference type="NCBIfam" id="TIGR01586">
    <property type="entry name" value="yopT_cys_prot"/>
    <property type="match status" value="1"/>
</dbReference>
<evidence type="ECO:0000256" key="1">
    <source>
        <dbReference type="ARBA" id="ARBA00022670"/>
    </source>
</evidence>
<organism evidence="5">
    <name type="scientific">Salmonella enterica</name>
    <name type="common">Salmonella choleraesuis</name>
    <dbReference type="NCBI Taxonomy" id="28901"/>
    <lineage>
        <taxon>Bacteria</taxon>
        <taxon>Pseudomonadati</taxon>
        <taxon>Pseudomonadota</taxon>
        <taxon>Gammaproteobacteria</taxon>
        <taxon>Enterobacterales</taxon>
        <taxon>Enterobacteriaceae</taxon>
        <taxon>Salmonella</taxon>
    </lineage>
</organism>
<comment type="caution">
    <text evidence="5">The sequence shown here is derived from an EMBL/GenBank/DDBJ whole genome shotgun (WGS) entry which is preliminary data.</text>
</comment>
<dbReference type="InterPro" id="IPR024770">
    <property type="entry name" value="TcdA/TcdB_cat"/>
</dbReference>
<keyword evidence="1" id="KW-0645">Protease</keyword>
<keyword evidence="2" id="KW-0378">Hydrolase</keyword>
<dbReference type="GO" id="GO:0004197">
    <property type="term" value="F:cysteine-type endopeptidase activity"/>
    <property type="evidence" value="ECO:0007669"/>
    <property type="project" value="InterPro"/>
</dbReference>
<keyword evidence="3" id="KW-0788">Thiol protease</keyword>
<dbReference type="Pfam" id="PF12919">
    <property type="entry name" value="TcdA_TcdB"/>
    <property type="match status" value="1"/>
</dbReference>
<evidence type="ECO:0000256" key="3">
    <source>
        <dbReference type="ARBA" id="ARBA00022807"/>
    </source>
</evidence>
<dbReference type="InterPro" id="IPR021882">
    <property type="entry name" value="DUF3491"/>
</dbReference>
<protein>
    <submittedName>
        <fullName evidence="5">DUF3491 domain-containing protein</fullName>
    </submittedName>
</protein>
<sequence>PLAESFVFSHIGANWSEADVQILQEHFPDWQQKTDALEFSLRLGNAITQEQLREVETPLLALMTKLTTPQAKNEVSVLLQELQQGIKVTGRALVLQPLPPLPERPVSPELLSPLRLEDVDLSGFDIPPLPKDFDFSYIEFPGPAHPLLPEDFIISHLAEKWSGDDVQIRQRLFPDWQEKTDALELSLRLGDAITQAQFREVETPLLNLMNKLTTPQAQTEVYTLLRELQQGIRSTERNLELHPLPPVQPQPVPPVQPRPAPPKANWLMTDFRERNINMEAGWSAHDKQVRRKEVPGLFYELRRLAEKKSPTQYDFIRLDGMLTRMIRLFTGDNARATIQSVRDAMHRYFHDFTVPVSKQTHLIFSAPAEQAVSLPLHSLRTGGSEVVVWTDTPRLLDDSLKRVLVKVVRSRLLDDKVVGLRHSDAASSRQQVELLQAYRQLMTNNPPPADKLTAMLQQIKETPEVRKFIRSVEFSLPLLIQKALGEKSAAWGKMLTPEQRQDFLKYVDACRSPPLSLMARQHLQRLNARPLDLSGWITQRELSDQLDRIPLYRLLNADHYTFPDRGALMQLILSTQQKGLITNSLQPVLSEEVVILLRQGLGDEHATDPQVRHAVLQAMETHLSRQAPLDLLNRPALSHIPPASLQILALHLELLPDERWFRQPDWQAPLFGGVRLSSDGQRLTDAAVMVGDISEQTASRYFIPYLEKLYDLHRQSREGSLTAESAQQALHSLGMESLTPEQVGTFVSEMKKNPYQSLTAVYQLLTRNPASSLTEGALQWAEKRHLLLKNLIDTGPEGRVLSPLLQFPESQLGITPPLVPEDADRVVVSAGRPAGSSINSNNNARTELCSGADMLTLLRNQHAMISDPQKKSRFNTLLQEKGETLRQRLDDYNKRLDKNSHSGNLLLQEIAQRIREFEAISPSTQLQTVQEQLKTEFYSHMVTIEPVVHNVWIGGGIDMAHLPYAVSQLLSYPESRYILWTDKDSYGTHFLHSELKKQAHAQATEELATLTAQDRLTSLSKIQKEKITRKYQELFHRALLTLQDDLFAYAFEQNIFTSSDTMRRNYLRDRLKADENTLSLFDNTLADNKKKNHDFISALKERFGHERIMVRDVAPLLDTMSPTFRLGYHQEMELRGNLASASDYLRLLALKEFGGTYVDVDLMPDYSDAAMKIIYATESQDGMETISTSREALTDLSARLAVRLTPEVPEDTSFRADLSAGQIKTLEAVSRALMALDDMQLFRQGDNQVLLDGAKILRIAEQGSNACIIAHRGSRALSDILTIIGEHTAERREHRARINAGESTDTVLASPSDDISSRGLRYSPESIFYGYRSDGILPGSMDSTIYLTGPKAVSDGLKKYAEALGPLGEELAGASGDRLRLYNNDMDTGIVHDARSKLAPHFTGGMNTLTPAEQTSTWISKQDLTAAEIIRRLQQREPAPFRIRPDTDWRQLNKDMFAQVTGADRTAIERIWPEIQQQAGQLARRQHSDTPLALEDLSGLDKVLTRLSTQLTGEVAKTGVWILQQKLEATFRTTTQTTPDHIHLFPELSSPDPDSDMLVAVRHLLRSEGTAGVTLWLDDNALTLRFIRDGSAIAHTNDALRRIVAGQDTAVRLTDQQASLVNKYREQWLKKATGEPGDPRAFSEVFSKITENPFLLNVVENTLAQGEVAGRQEVSLWRGKDNDASHLRAAFVERYPVLQSGLNNLWRTQYHPLTQEHIAHRLSNLSPEHKARLTLRSPQQSGFYGRLLDSGYANTDMDMLRRYAAMAEGQGGWFITGEPSPALSEKASVLLKKHLPSEELPPGVAKKIIDFLLAPPGSNPEHFIPSDRPDYHKPAWQALFAELKASAPSDLLRWPGGVAVPTATGVRFAGQYGELSDHIMTAARQAWLPQALTGYMETLWQIRGLSGDALTPAAIRAQFAGQGLEGLLSDSGLKQYIRFAGDNPHPSLSNIHFYLTGQPDFSAMAVPLLQKHAPGIAQRLQNSLNDHRPNSLQLEDAYRYPALSDEPPPFRPENMISETGRQVESSKFRLLQWEDFYTRFAGLWDSAVRNAGGTDTAFHPQSLLFAQEGKCMGLSLLYAETAGQPEHYQILQENLMKASALFQTRHRDGLPLSDHDEDFLRRTLETVEAAQRRGNEKLSGSPLSSLNLDSPDRVAREIRKRAVSTLLVTTEKHSLVIEKMDTGWRLTDPNFGHSRFATLPEAFAFIQAVARKPEFQTLYGLGDITVYFSPEHRDWMEVRLPDHQSGTLTRELHYTTVDQLLLRPDSVRLGNTEVPRKLLYDIGAMAGNSRISPQTDLSDLRNMKIDGRVLQQYLDSTAVSSSQAHQLNAVLEATGLQADTPAMKTAQIQTTPSEILPFLKRLHQHKQNMKLMLLDLAQQLNVQLQKKGLNMENTVARVDNFLFPDDAAGTIRVKITDIAGQRHSLDIDVRKVFKAFDKGMKKLSDIMDRSNIDGMLSIIGLVQYTRLLQSGEHVSALSHAGAVMDVKNLSDKMLGGILKAVGNRVYNPGVSGARLEGLVAAYTQKMAAQIGGTAGRYLSKAANVLKLPVVDIAINLWSLGESVKSYMHATDYDERVAAGVDVGFATVSNALVIASVAYPPLAVIAAPLSYIGGLISDSIRRKAIERKLREAWLETKKFLDESARNVLKADPKTGILDLSGNKVLGEAWLHMNENPPRLTGWESVNSGKDFGSRPELSDRQVMDAQAYNWITRYQNPDRPDTAYRSYDVWPLADEYLVRGYANSRWPAVIPQIPAGDYHTILMGFGEKLQANTEVIRKSYFQYEETARSDMPLLSITYQASGIVGGNKPLTVVFPVVEHLSMDNQRPVRDKYRGYNFHILGGTGEITAYAGNLGNYQITGQPGVSNTLSFWNIPYATDMALNLSSPLKQNVLTTTLYSPGKDGSWDRVPNWPTMSLVQKNINTVVGTKYGYNLIQGNDENNVFHLGLGRNVIASGGGENMYVISDEENTRDQTTLSTIGISPGSKQHVIYYRGGSAHFKPESFQLSEQEIKLIYRKTNTTHPTNSIKIIGNDSAKLADFAEKIILKTADSLEAHWNATPLALQVASLDARQWGEYENPPQALPDPESIIAALLEHGWALMDKLSMDYPGYQVWLSQREGLFYLVYDADTRICLPSGYDATVLGSSGSRYVLNANSLNPVTLYLRDDVRAAEQIDITGLFSRDTPADVRLVFSDDVFTITAQSNNSTRTVMLRQMAQEEGERLPLSRSQTKLVMFSQDLARTLAELYQQARGEASIQIQAPTDRERAEKEFSLINQSRQQIARNYAGLQWPTHIPVAPGTWVPDVNMPMNARTGVWRDTRNAHLFAQGKVTDSGSWLKTGESFINIVVPPGSPGTARGPRSFDIEGNQSGMRVFAGRAGKYSIIGTPGARNELSFQQLRSPSSLTLDLSRQDEQDLTRGQGAITLTQRNINTVTGTAAGYDVIKGGKEDNIFYIGQGGARIESGGGNNLYEVPSEPHAKVLILLSSKSGQNLIRYKGTSMQLQPEQDSTYPLSFSHLTVGGYDGVRADLNDFGGKLIIQTSDGLEFCWQGTPRALQLTRIDIAQWSKSQTQKEPLPEAEDMVVILRAKWLLGNSFIMDYPGYQVLVHEDTGLHRFDIS</sequence>
<dbReference type="GO" id="GO:0006508">
    <property type="term" value="P:proteolysis"/>
    <property type="evidence" value="ECO:0007669"/>
    <property type="project" value="UniProtKB-KW"/>
</dbReference>
<dbReference type="Gene3D" id="3.90.550.20">
    <property type="match status" value="1"/>
</dbReference>
<dbReference type="SUPFAM" id="SSF53448">
    <property type="entry name" value="Nucleotide-diphospho-sugar transferases"/>
    <property type="match status" value="1"/>
</dbReference>
<dbReference type="EMBL" id="RMEA01000116">
    <property type="protein sequence ID" value="MER45125.1"/>
    <property type="molecule type" value="Genomic_DNA"/>
</dbReference>
<dbReference type="InterPro" id="IPR029044">
    <property type="entry name" value="Nucleotide-diphossugar_trans"/>
</dbReference>
<evidence type="ECO:0000259" key="4">
    <source>
        <dbReference type="Pfam" id="PF12919"/>
    </source>
</evidence>
<evidence type="ECO:0000313" key="5">
    <source>
        <dbReference type="EMBL" id="MER45125.1"/>
    </source>
</evidence>
<name>A0A3I8FUP8_SALER</name>